<feature type="compositionally biased region" description="Acidic residues" evidence="8">
    <location>
        <begin position="188"/>
        <end position="197"/>
    </location>
</feature>
<evidence type="ECO:0000313" key="10">
    <source>
        <dbReference type="EMBL" id="KAI5077129.1"/>
    </source>
</evidence>
<name>A0A9D4V009_ADICA</name>
<comment type="similarity">
    <text evidence="3">Belongs to the HARBI1 family.</text>
</comment>
<dbReference type="GO" id="GO:0004518">
    <property type="term" value="F:nuclease activity"/>
    <property type="evidence" value="ECO:0007669"/>
    <property type="project" value="UniProtKB-KW"/>
</dbReference>
<comment type="caution">
    <text evidence="10">The sequence shown here is derived from an EMBL/GenBank/DDBJ whole genome shotgun (WGS) entry which is preliminary data.</text>
</comment>
<feature type="compositionally biased region" description="Acidic residues" evidence="8">
    <location>
        <begin position="84"/>
        <end position="160"/>
    </location>
</feature>
<evidence type="ECO:0000256" key="3">
    <source>
        <dbReference type="ARBA" id="ARBA00006958"/>
    </source>
</evidence>
<comment type="cofactor">
    <cofactor evidence="1">
        <name>a divalent metal cation</name>
        <dbReference type="ChEBI" id="CHEBI:60240"/>
    </cofactor>
</comment>
<evidence type="ECO:0000256" key="7">
    <source>
        <dbReference type="ARBA" id="ARBA00023242"/>
    </source>
</evidence>
<evidence type="ECO:0000313" key="11">
    <source>
        <dbReference type="Proteomes" id="UP000886520"/>
    </source>
</evidence>
<sequence length="695" mass="78016">MPSAKRAKLSHASPQESRASSEERLGAYGGEAGDEDAEKEDDDEDEEEAEPDDIEVEEEEEIIEESEEEEGKIDDEERGHSDGLDEDVEVEDDEVDQGEIEEVEEEEEIEEVVVEEEEEEEEEEEREAGGEDEEGEQDSEEEDEEGGGSEVESMEEDAESIDIGVANLTEPDGDGDADYQAARNGGGDVDDADEENEVSVTQHNNHLDDDDDDNDNEEEDDDDGEDDYDDDESSSGKQVGCEDEGDEEDERRKQLAVFMCISSMQTLMAMELCRDTMSPFDEITREDSTMLPVAFLKLVVLAVTSLMHEEGRQYWKLQRPGQEWAHIERGVGSIDSATRDSIWRRKYSMSYACFLYLVEELRPFIQSEAHIYVKAPLEIERAVAMVLYRLAHGLSAREVAEKYNVGASTVGKYTLIVASALSEANKLYGRYVAIPTGERMARIICQFQQMTNVSQMCGAIDGTHIKLYFKPDKWYGSSAYESPPKSHSNLLQAVCDANKLFWDVCCMAPGGAHEAAHFVTSNLYQKVKDGLSLQEPLATLENREVAPFMVGDSAYPLRPFMIKPFDTDDALRKAFDEQLRKGLACIDSAFAILKARWRILKCMNVHLMHAPRVAVACCVLHNICQLWGEPEPPHEQLEQRVNEQSQGSAAVYEIDEAARMAGEAAREALFRDWVKRSLDSPYVSFDQENMSTGQS</sequence>
<evidence type="ECO:0000256" key="8">
    <source>
        <dbReference type="SAM" id="MobiDB-lite"/>
    </source>
</evidence>
<feature type="compositionally biased region" description="Acidic residues" evidence="8">
    <location>
        <begin position="208"/>
        <end position="233"/>
    </location>
</feature>
<feature type="domain" description="DDE Tnp4" evidence="9">
    <location>
        <begin position="460"/>
        <end position="622"/>
    </location>
</feature>
<evidence type="ECO:0000259" key="9">
    <source>
        <dbReference type="Pfam" id="PF13359"/>
    </source>
</evidence>
<evidence type="ECO:0000256" key="4">
    <source>
        <dbReference type="ARBA" id="ARBA00022722"/>
    </source>
</evidence>
<proteinExistence type="inferred from homology"/>
<feature type="region of interest" description="Disordered" evidence="8">
    <location>
        <begin position="1"/>
        <end position="250"/>
    </location>
</feature>
<evidence type="ECO:0000256" key="2">
    <source>
        <dbReference type="ARBA" id="ARBA00004123"/>
    </source>
</evidence>
<keyword evidence="7" id="KW-0539">Nucleus</keyword>
<dbReference type="Proteomes" id="UP000886520">
    <property type="component" value="Chromosome 7"/>
</dbReference>
<reference evidence="10" key="1">
    <citation type="submission" date="2021-01" db="EMBL/GenBank/DDBJ databases">
        <title>Adiantum capillus-veneris genome.</title>
        <authorList>
            <person name="Fang Y."/>
            <person name="Liao Q."/>
        </authorList>
    </citation>
    <scope>NUCLEOTIDE SEQUENCE</scope>
    <source>
        <strain evidence="10">H3</strain>
        <tissue evidence="10">Leaf</tissue>
    </source>
</reference>
<comment type="subcellular location">
    <subcellularLocation>
        <location evidence="2">Nucleus</location>
    </subcellularLocation>
</comment>
<protein>
    <recommendedName>
        <fullName evidence="9">DDE Tnp4 domain-containing protein</fullName>
    </recommendedName>
</protein>
<evidence type="ECO:0000256" key="1">
    <source>
        <dbReference type="ARBA" id="ARBA00001968"/>
    </source>
</evidence>
<evidence type="ECO:0000256" key="5">
    <source>
        <dbReference type="ARBA" id="ARBA00022723"/>
    </source>
</evidence>
<dbReference type="GO" id="GO:0005634">
    <property type="term" value="C:nucleus"/>
    <property type="evidence" value="ECO:0007669"/>
    <property type="project" value="UniProtKB-SubCell"/>
</dbReference>
<dbReference type="PANTHER" id="PTHR22930">
    <property type="match status" value="1"/>
</dbReference>
<dbReference type="InterPro" id="IPR045249">
    <property type="entry name" value="HARBI1-like"/>
</dbReference>
<keyword evidence="5" id="KW-0479">Metal-binding</keyword>
<keyword evidence="11" id="KW-1185">Reference proteome</keyword>
<dbReference type="OrthoDB" id="2014913at2759"/>
<evidence type="ECO:0000256" key="6">
    <source>
        <dbReference type="ARBA" id="ARBA00022801"/>
    </source>
</evidence>
<accession>A0A9D4V009</accession>
<gene>
    <name evidence="10" type="ORF">GOP47_0006953</name>
</gene>
<dbReference type="AlphaFoldDB" id="A0A9D4V009"/>
<dbReference type="GO" id="GO:0046872">
    <property type="term" value="F:metal ion binding"/>
    <property type="evidence" value="ECO:0007669"/>
    <property type="project" value="UniProtKB-KW"/>
</dbReference>
<dbReference type="EMBL" id="JABFUD020000007">
    <property type="protein sequence ID" value="KAI5077129.1"/>
    <property type="molecule type" value="Genomic_DNA"/>
</dbReference>
<organism evidence="10 11">
    <name type="scientific">Adiantum capillus-veneris</name>
    <name type="common">Maidenhair fern</name>
    <dbReference type="NCBI Taxonomy" id="13818"/>
    <lineage>
        <taxon>Eukaryota</taxon>
        <taxon>Viridiplantae</taxon>
        <taxon>Streptophyta</taxon>
        <taxon>Embryophyta</taxon>
        <taxon>Tracheophyta</taxon>
        <taxon>Polypodiopsida</taxon>
        <taxon>Polypodiidae</taxon>
        <taxon>Polypodiales</taxon>
        <taxon>Pteridineae</taxon>
        <taxon>Pteridaceae</taxon>
        <taxon>Vittarioideae</taxon>
        <taxon>Adiantum</taxon>
    </lineage>
</organism>
<dbReference type="PANTHER" id="PTHR22930:SF287">
    <property type="entry name" value="NUCLEASE HARBI1 ISOFORM X1"/>
    <property type="match status" value="1"/>
</dbReference>
<dbReference type="InterPro" id="IPR027806">
    <property type="entry name" value="HARBI1_dom"/>
</dbReference>
<dbReference type="GO" id="GO:0016787">
    <property type="term" value="F:hydrolase activity"/>
    <property type="evidence" value="ECO:0007669"/>
    <property type="project" value="UniProtKB-KW"/>
</dbReference>
<dbReference type="Pfam" id="PF13359">
    <property type="entry name" value="DDE_Tnp_4"/>
    <property type="match status" value="1"/>
</dbReference>
<keyword evidence="4" id="KW-0540">Nuclease</keyword>
<keyword evidence="6" id="KW-0378">Hydrolase</keyword>
<feature type="compositionally biased region" description="Acidic residues" evidence="8">
    <location>
        <begin position="32"/>
        <end position="74"/>
    </location>
</feature>